<accession>A0A6J7QTR6</accession>
<reference evidence="1" key="1">
    <citation type="submission" date="2020-05" db="EMBL/GenBank/DDBJ databases">
        <authorList>
            <person name="Chiriac C."/>
            <person name="Salcher M."/>
            <person name="Ghai R."/>
            <person name="Kavagutti S V."/>
        </authorList>
    </citation>
    <scope>NUCLEOTIDE SEQUENCE</scope>
</reference>
<evidence type="ECO:0000313" key="1">
    <source>
        <dbReference type="EMBL" id="CAB5020009.1"/>
    </source>
</evidence>
<dbReference type="EMBL" id="CAFBOZ010000275">
    <property type="protein sequence ID" value="CAB5020009.1"/>
    <property type="molecule type" value="Genomic_DNA"/>
</dbReference>
<organism evidence="1">
    <name type="scientific">freshwater metagenome</name>
    <dbReference type="NCBI Taxonomy" id="449393"/>
    <lineage>
        <taxon>unclassified sequences</taxon>
        <taxon>metagenomes</taxon>
        <taxon>ecological metagenomes</taxon>
    </lineage>
</organism>
<name>A0A6J7QTR6_9ZZZZ</name>
<dbReference type="AlphaFoldDB" id="A0A6J7QTR6"/>
<protein>
    <submittedName>
        <fullName evidence="1">Unannotated protein</fullName>
    </submittedName>
</protein>
<proteinExistence type="predicted"/>
<sequence>MCIPEPGWSANGLGMNDANAPWSSATSFITSRKVMMLSAVVSASA</sequence>
<gene>
    <name evidence="1" type="ORF">UFOPK3992_01652</name>
</gene>